<evidence type="ECO:0000256" key="1">
    <source>
        <dbReference type="SAM" id="MobiDB-lite"/>
    </source>
</evidence>
<gene>
    <name evidence="2" type="ORF">GHT09_010567</name>
    <name evidence="3" type="ORF">MONAX_5E047001</name>
</gene>
<organism evidence="3 4">
    <name type="scientific">Marmota monax</name>
    <name type="common">Woodchuck</name>
    <dbReference type="NCBI Taxonomy" id="9995"/>
    <lineage>
        <taxon>Eukaryota</taxon>
        <taxon>Metazoa</taxon>
        <taxon>Chordata</taxon>
        <taxon>Craniata</taxon>
        <taxon>Vertebrata</taxon>
        <taxon>Euteleostomi</taxon>
        <taxon>Mammalia</taxon>
        <taxon>Eutheria</taxon>
        <taxon>Euarchontoglires</taxon>
        <taxon>Glires</taxon>
        <taxon>Rodentia</taxon>
        <taxon>Sciuromorpha</taxon>
        <taxon>Sciuridae</taxon>
        <taxon>Xerinae</taxon>
        <taxon>Marmotini</taxon>
        <taxon>Marmota</taxon>
    </lineage>
</organism>
<keyword evidence="4" id="KW-1185">Reference proteome</keyword>
<evidence type="ECO:0000313" key="4">
    <source>
        <dbReference type="Proteomes" id="UP000335636"/>
    </source>
</evidence>
<feature type="region of interest" description="Disordered" evidence="1">
    <location>
        <begin position="42"/>
        <end position="90"/>
    </location>
</feature>
<sequence length="147" mass="16688">MRTTVQAQLGLLVLSATKFKTLFSSYNYFSARPPKENADLKAKMMDSSESEHDHNHHKHTVQATSNGQRSSQRTRKAPAHRERCSSRSPHPVRKLLTHTWNICTANYLYKTGSLNASIKSARLESGLHLNNKNPLKQKENKDLLPSH</sequence>
<dbReference type="AlphaFoldDB" id="A0A5E4BQA6"/>
<name>A0A5E4BQA6_MARMO</name>
<protein>
    <submittedName>
        <fullName evidence="3">Uncharacterized protein</fullName>
    </submittedName>
</protein>
<proteinExistence type="predicted"/>
<dbReference type="Proteomes" id="UP000335636">
    <property type="component" value="Unassembled WGS sequence"/>
</dbReference>
<dbReference type="EMBL" id="CABDUW010000590">
    <property type="protein sequence ID" value="VTJ71834.1"/>
    <property type="molecule type" value="Genomic_DNA"/>
</dbReference>
<accession>A0A5E4BQA6</accession>
<dbReference type="EMBL" id="WJEC01001636">
    <property type="protein sequence ID" value="KAF7478347.1"/>
    <property type="molecule type" value="Genomic_DNA"/>
</dbReference>
<dbReference type="Proteomes" id="UP000662637">
    <property type="component" value="Unassembled WGS sequence"/>
</dbReference>
<evidence type="ECO:0000313" key="3">
    <source>
        <dbReference type="EMBL" id="VTJ71834.1"/>
    </source>
</evidence>
<feature type="compositionally biased region" description="Polar residues" evidence="1">
    <location>
        <begin position="61"/>
        <end position="71"/>
    </location>
</feature>
<reference evidence="3 4" key="1">
    <citation type="submission" date="2019-04" db="EMBL/GenBank/DDBJ databases">
        <authorList>
            <person name="Alioto T."/>
            <person name="Alioto T."/>
        </authorList>
    </citation>
    <scope>NUCLEOTIDE SEQUENCE [LARGE SCALE GENOMIC DNA]</scope>
</reference>
<reference evidence="2" key="2">
    <citation type="submission" date="2020-08" db="EMBL/GenBank/DDBJ databases">
        <authorList>
            <person name="Shumante A."/>
            <person name="Zimin A.V."/>
            <person name="Puiu D."/>
            <person name="Salzberg S.L."/>
        </authorList>
    </citation>
    <scope>NUCLEOTIDE SEQUENCE</scope>
    <source>
        <strain evidence="2">WC2-LM</strain>
        <tissue evidence="2">Liver</tissue>
    </source>
</reference>
<feature type="compositionally biased region" description="Basic and acidic residues" evidence="1">
    <location>
        <begin position="42"/>
        <end position="54"/>
    </location>
</feature>
<evidence type="ECO:0000313" key="2">
    <source>
        <dbReference type="EMBL" id="KAF7478347.1"/>
    </source>
</evidence>